<dbReference type="Proteomes" id="UP000323732">
    <property type="component" value="Unassembled WGS sequence"/>
</dbReference>
<evidence type="ECO:0000313" key="3">
    <source>
        <dbReference type="Proteomes" id="UP000323732"/>
    </source>
</evidence>
<protein>
    <recommendedName>
        <fullName evidence="1">Treble clef zinc finger domain-containing protein</fullName>
    </recommendedName>
</protein>
<organism evidence="2 3">
    <name type="scientific">Bacillus infantis</name>
    <dbReference type="NCBI Taxonomy" id="324767"/>
    <lineage>
        <taxon>Bacteria</taxon>
        <taxon>Bacillati</taxon>
        <taxon>Bacillota</taxon>
        <taxon>Bacilli</taxon>
        <taxon>Bacillales</taxon>
        <taxon>Bacillaceae</taxon>
        <taxon>Bacillus</taxon>
    </lineage>
</organism>
<sequence>MRKPTKEKSLAMLKPDIAKQWCSEKNNGLTPYDVSPGMRLKVWWICINNEEHKYESSISNRRSPDKGCPICSGKIVTEENCLFTDNRELANQWNRKRNGDLTPESIHKYSNKVVWWKCEEGHEWKSSVNNRNAGNGKIKRGCKECRKKENFANGQTLKEYRPDILCEWNYEKNTVNPEKIPASYHHKVWWKCKNGHEWEQTVRHRAKGLGKCKTCQSFGFLYPELAADWHSEKNGDLTPLDVAPRSSKKVWFKCPKGHEFERSLSNHLVASVNCPECNSATSFPEQAIYFYLNKVFPSVKNRHRFDFKSTNNVGVEADLFIPELNLAIEYDGRHAHMGSIERDEFKNKVLLENDIHLIRVREEGLPKLKGKLLMTITRKGHRENESLENIIKKLFFVISNKFLIENQKKVAIINSLNINLKINRVQILEQFTFLEKENSIAISHPEIAKDWDSKKNGELKPEHFSAGSNIEVWWKCKVCGHEWLKKINDRTIDGVKCPPCKKKLVSTRLSNKYLLQNGSLADNHPEILKIWDFGKNEEVSPFEVTSKKRLKVWWKCEENENHSYEQRIDHKVTGSGCTICAELKRIVTRRKNKLKRGLSLGHRLPEVAKFWHPEKNGELTPFDVEARTAQVVWWKCEKGHEWEQDVHSRSQTKYCSMCYNKIFI</sequence>
<dbReference type="PANTHER" id="PTHR37317">
    <property type="entry name" value="BLR8090 PROTEIN"/>
    <property type="match status" value="1"/>
</dbReference>
<feature type="domain" description="Treble clef zinc finger" evidence="1">
    <location>
        <begin position="225"/>
        <end position="279"/>
    </location>
</feature>
<feature type="domain" description="Treble clef zinc finger" evidence="1">
    <location>
        <begin position="608"/>
        <end position="661"/>
    </location>
</feature>
<feature type="domain" description="Treble clef zinc finger" evidence="1">
    <location>
        <begin position="164"/>
        <end position="216"/>
    </location>
</feature>
<reference evidence="2 3" key="1">
    <citation type="submission" date="2019-08" db="EMBL/GenBank/DDBJ databases">
        <title>Bacillus genomes from the desert of Cuatro Cienegas, Coahuila.</title>
        <authorList>
            <person name="Olmedo-Alvarez G."/>
        </authorList>
    </citation>
    <scope>NUCLEOTIDE SEQUENCE [LARGE SCALE GENOMIC DNA]</scope>
    <source>
        <strain evidence="2 3">CH37_1T</strain>
    </source>
</reference>
<dbReference type="Pfam" id="PF14311">
    <property type="entry name" value="DUF4379"/>
    <property type="match status" value="7"/>
</dbReference>
<proteinExistence type="predicted"/>
<dbReference type="InterPro" id="IPR025487">
    <property type="entry name" value="DUF4379"/>
</dbReference>
<comment type="caution">
    <text evidence="2">The sequence shown here is derived from an EMBL/GenBank/DDBJ whole genome shotgun (WGS) entry which is preliminary data.</text>
</comment>
<dbReference type="RefSeq" id="WP_148950462.1">
    <property type="nucleotide sequence ID" value="NZ_VTES01000005.1"/>
</dbReference>
<evidence type="ECO:0000313" key="2">
    <source>
        <dbReference type="EMBL" id="TYS61979.1"/>
    </source>
</evidence>
<feature type="domain" description="Treble clef zinc finger" evidence="1">
    <location>
        <begin position="527"/>
        <end position="582"/>
    </location>
</feature>
<feature type="domain" description="Treble clef zinc finger" evidence="1">
    <location>
        <begin position="17"/>
        <end position="74"/>
    </location>
</feature>
<dbReference type="AlphaFoldDB" id="A0A5D4SFS9"/>
<gene>
    <name evidence="2" type="ORF">FZD47_17985</name>
</gene>
<evidence type="ECO:0000259" key="1">
    <source>
        <dbReference type="Pfam" id="PF14311"/>
    </source>
</evidence>
<feature type="domain" description="Treble clef zinc finger" evidence="1">
    <location>
        <begin position="447"/>
        <end position="503"/>
    </location>
</feature>
<dbReference type="Gene3D" id="3.40.960.10">
    <property type="entry name" value="VSR Endonuclease"/>
    <property type="match status" value="1"/>
</dbReference>
<name>A0A5D4SFS9_9BACI</name>
<accession>A0A5D4SFS9</accession>
<dbReference type="PANTHER" id="PTHR37317:SF1">
    <property type="entry name" value="ZINC-RIBBON DOMAIN-CONTAINING PROTEIN-RELATED"/>
    <property type="match status" value="1"/>
</dbReference>
<dbReference type="EMBL" id="VTES01000005">
    <property type="protein sequence ID" value="TYS61979.1"/>
    <property type="molecule type" value="Genomic_DNA"/>
</dbReference>
<feature type="domain" description="Treble clef zinc finger" evidence="1">
    <location>
        <begin position="89"/>
        <end position="148"/>
    </location>
</feature>